<evidence type="ECO:0000256" key="1">
    <source>
        <dbReference type="ARBA" id="ARBA00022485"/>
    </source>
</evidence>
<dbReference type="InterPro" id="IPR005122">
    <property type="entry name" value="Uracil-DNA_glycosylase-like"/>
</dbReference>
<accession>Q1JY06</accession>
<dbReference type="OrthoDB" id="9787663at2"/>
<organism evidence="11 12">
    <name type="scientific">Desulfuromonas acetoxidans (strain DSM 684 / 11070)</name>
    <dbReference type="NCBI Taxonomy" id="281689"/>
    <lineage>
        <taxon>Bacteria</taxon>
        <taxon>Pseudomonadati</taxon>
        <taxon>Thermodesulfobacteriota</taxon>
        <taxon>Desulfuromonadia</taxon>
        <taxon>Desulfuromonadales</taxon>
        <taxon>Desulfuromonadaceae</taxon>
        <taxon>Desulfuromonas</taxon>
    </lineage>
</organism>
<dbReference type="InterPro" id="IPR044147">
    <property type="entry name" value="UdgB-like"/>
</dbReference>
<dbReference type="GO" id="GO:0006284">
    <property type="term" value="P:base-excision repair"/>
    <property type="evidence" value="ECO:0007669"/>
    <property type="project" value="InterPro"/>
</dbReference>
<evidence type="ECO:0000256" key="6">
    <source>
        <dbReference type="ARBA" id="ARBA00023014"/>
    </source>
</evidence>
<dbReference type="PANTHER" id="PTHR33693">
    <property type="entry name" value="TYPE-5 URACIL-DNA GLYCOSYLASE"/>
    <property type="match status" value="1"/>
</dbReference>
<feature type="domain" description="Uracil-DNA glycosylase-like" evidence="10">
    <location>
        <begin position="44"/>
        <end position="216"/>
    </location>
</feature>
<protein>
    <recommendedName>
        <fullName evidence="9">Type-5 uracil-DNA glycosylase</fullName>
    </recommendedName>
</protein>
<evidence type="ECO:0000313" key="12">
    <source>
        <dbReference type="Proteomes" id="UP000005695"/>
    </source>
</evidence>
<proteinExistence type="inferred from homology"/>
<name>Q1JY06_DESA6</name>
<gene>
    <name evidence="11" type="ORF">Dace_0560</name>
</gene>
<keyword evidence="4" id="KW-0378">Hydrolase</keyword>
<dbReference type="SUPFAM" id="SSF52141">
    <property type="entry name" value="Uracil-DNA glycosylase-like"/>
    <property type="match status" value="1"/>
</dbReference>
<dbReference type="Gene3D" id="3.40.470.10">
    <property type="entry name" value="Uracil-DNA glycosylase-like domain"/>
    <property type="match status" value="1"/>
</dbReference>
<dbReference type="RefSeq" id="WP_006001477.1">
    <property type="nucleotide sequence ID" value="NZ_AAEW02000013.1"/>
</dbReference>
<keyword evidence="3" id="KW-0227">DNA damage</keyword>
<dbReference type="SMART" id="SM00986">
    <property type="entry name" value="UDG"/>
    <property type="match status" value="1"/>
</dbReference>
<comment type="similarity">
    <text evidence="8">Belongs to the uracil-DNA glycosylase (UDG) superfamily. Type 5 (UDGb) family.</text>
</comment>
<dbReference type="GO" id="GO:0051539">
    <property type="term" value="F:4 iron, 4 sulfur cluster binding"/>
    <property type="evidence" value="ECO:0007669"/>
    <property type="project" value="UniProtKB-KW"/>
</dbReference>
<dbReference type="InterPro" id="IPR036895">
    <property type="entry name" value="Uracil-DNA_glycosylase-like_sf"/>
</dbReference>
<keyword evidence="6" id="KW-0411">Iron-sulfur</keyword>
<evidence type="ECO:0000256" key="7">
    <source>
        <dbReference type="ARBA" id="ARBA00023204"/>
    </source>
</evidence>
<evidence type="ECO:0000256" key="8">
    <source>
        <dbReference type="ARBA" id="ARBA00023779"/>
    </source>
</evidence>
<dbReference type="Proteomes" id="UP000005695">
    <property type="component" value="Unassembled WGS sequence"/>
</dbReference>
<reference evidence="11" key="1">
    <citation type="submission" date="2006-05" db="EMBL/GenBank/DDBJ databases">
        <title>Annotation of the draft genome assembly of Desulfuromonas acetoxidans DSM 684.</title>
        <authorList>
            <consortium name="US DOE Joint Genome Institute (JGI-ORNL)"/>
            <person name="Larimer F."/>
            <person name="Land M."/>
            <person name="Hauser L."/>
        </authorList>
    </citation>
    <scope>NUCLEOTIDE SEQUENCE [LARGE SCALE GENOMIC DNA]</scope>
    <source>
        <strain evidence="11">DSM 684</strain>
    </source>
</reference>
<dbReference type="PANTHER" id="PTHR33693:SF3">
    <property type="entry name" value="TYPE-5 URACIL-DNA GLYCOSYLASE"/>
    <property type="match status" value="1"/>
</dbReference>
<dbReference type="Pfam" id="PF03167">
    <property type="entry name" value="UDG"/>
    <property type="match status" value="1"/>
</dbReference>
<evidence type="ECO:0000259" key="10">
    <source>
        <dbReference type="SMART" id="SM00986"/>
    </source>
</evidence>
<dbReference type="InterPro" id="IPR051536">
    <property type="entry name" value="UDG_Type-4/5"/>
</dbReference>
<dbReference type="GO" id="GO:0033958">
    <property type="term" value="F:DNA-deoxyinosine glycosylase activity"/>
    <property type="evidence" value="ECO:0007669"/>
    <property type="project" value="InterPro"/>
</dbReference>
<evidence type="ECO:0000313" key="11">
    <source>
        <dbReference type="EMBL" id="EAT15190.1"/>
    </source>
</evidence>
<keyword evidence="12" id="KW-1185">Reference proteome</keyword>
<comment type="caution">
    <text evidence="11">The sequence shown here is derived from an EMBL/GenBank/DDBJ whole genome shotgun (WGS) entry which is preliminary data.</text>
</comment>
<dbReference type="AlphaFoldDB" id="Q1JY06"/>
<evidence type="ECO:0000256" key="4">
    <source>
        <dbReference type="ARBA" id="ARBA00022801"/>
    </source>
</evidence>
<dbReference type="SMART" id="SM00987">
    <property type="entry name" value="UreE_C"/>
    <property type="match status" value="1"/>
</dbReference>
<sequence>MALHDPLLPELIDCQRCPRLMDYLATLPPKGGRSRDDYWNRPVPGFGDINARIWLVGLAPGAHGANRTARPFTGDGAGDFMYPLLYQAGLSNQAESESCDDGLRLNDLYISNAVKCVPPGNKPLAEEFHQCRDYLLREWKQLTSVRVILALGRDAFISVLHLLKQQGMIKRLADFPFAHNACFELTNGQYLLACYHTSRYNVQTGRMTEALFLEVLNRARQLAEA</sequence>
<evidence type="ECO:0000256" key="2">
    <source>
        <dbReference type="ARBA" id="ARBA00022723"/>
    </source>
</evidence>
<dbReference type="EMBL" id="AAEW02000013">
    <property type="protein sequence ID" value="EAT15190.1"/>
    <property type="molecule type" value="Genomic_DNA"/>
</dbReference>
<keyword evidence="2" id="KW-0479">Metal-binding</keyword>
<keyword evidence="5" id="KW-0408">Iron</keyword>
<evidence type="ECO:0000256" key="5">
    <source>
        <dbReference type="ARBA" id="ARBA00023004"/>
    </source>
</evidence>
<dbReference type="GO" id="GO:0004844">
    <property type="term" value="F:uracil DNA N-glycosylase activity"/>
    <property type="evidence" value="ECO:0007669"/>
    <property type="project" value="InterPro"/>
</dbReference>
<keyword evidence="7" id="KW-0234">DNA repair</keyword>
<reference evidence="11" key="2">
    <citation type="submission" date="2006-05" db="EMBL/GenBank/DDBJ databases">
        <title>Sequencing of the draft genome and assembly of Desulfuromonas acetoxidans DSM 684.</title>
        <authorList>
            <consortium name="US DOE Joint Genome Institute (JGI-PGF)"/>
            <person name="Copeland A."/>
            <person name="Lucas S."/>
            <person name="Lapidus A."/>
            <person name="Barry K."/>
            <person name="Detter J.C."/>
            <person name="Glavina del Rio T."/>
            <person name="Hammon N."/>
            <person name="Israni S."/>
            <person name="Dalin E."/>
            <person name="Tice H."/>
            <person name="Bruce D."/>
            <person name="Pitluck S."/>
            <person name="Richardson P."/>
        </authorList>
    </citation>
    <scope>NUCLEOTIDE SEQUENCE [LARGE SCALE GENOMIC DNA]</scope>
    <source>
        <strain evidence="11">DSM 684</strain>
    </source>
</reference>
<dbReference type="CDD" id="cd10031">
    <property type="entry name" value="UDG-F5_TTUDGB_like"/>
    <property type="match status" value="1"/>
</dbReference>
<keyword evidence="1" id="KW-0004">4Fe-4S</keyword>
<dbReference type="GO" id="GO:0046872">
    <property type="term" value="F:metal ion binding"/>
    <property type="evidence" value="ECO:0007669"/>
    <property type="project" value="UniProtKB-KW"/>
</dbReference>
<evidence type="ECO:0000256" key="9">
    <source>
        <dbReference type="ARBA" id="ARBA00023887"/>
    </source>
</evidence>
<evidence type="ECO:0000256" key="3">
    <source>
        <dbReference type="ARBA" id="ARBA00022763"/>
    </source>
</evidence>